<dbReference type="EMBL" id="AOGT01001589">
    <property type="protein sequence ID" value="EMG47408.1"/>
    <property type="molecule type" value="Genomic_DNA"/>
</dbReference>
<evidence type="ECO:0000313" key="3">
    <source>
        <dbReference type="Proteomes" id="UP000011777"/>
    </source>
</evidence>
<gene>
    <name evidence="2" type="ORF">G210_2265</name>
</gene>
<comment type="caution">
    <text evidence="2">The sequence shown here is derived from an EMBL/GenBank/DDBJ whole genome shotgun (WGS) entry which is preliminary data.</text>
</comment>
<dbReference type="PANTHER" id="PTHR12126">
    <property type="entry name" value="NADH-UBIQUINONE OXIDOREDUCTASE 39 KDA SUBUNIT-RELATED"/>
    <property type="match status" value="1"/>
</dbReference>
<accession>M3J5R3</accession>
<dbReference type="OMA" id="WERADIF"/>
<protein>
    <recommendedName>
        <fullName evidence="1">Thioester reductase (TE) domain-containing protein</fullName>
    </recommendedName>
</protein>
<dbReference type="GO" id="GO:0044877">
    <property type="term" value="F:protein-containing complex binding"/>
    <property type="evidence" value="ECO:0007669"/>
    <property type="project" value="TreeGrafter"/>
</dbReference>
<dbReference type="Pfam" id="PF07993">
    <property type="entry name" value="NAD_binding_4"/>
    <property type="match status" value="1"/>
</dbReference>
<dbReference type="InterPro" id="IPR013120">
    <property type="entry name" value="FAR_NAD-bd"/>
</dbReference>
<evidence type="ECO:0000259" key="1">
    <source>
        <dbReference type="Pfam" id="PF07993"/>
    </source>
</evidence>
<dbReference type="PANTHER" id="PTHR12126:SF16">
    <property type="entry name" value="MIOREX COMPLEX COMPONENT 2"/>
    <property type="match status" value="1"/>
</dbReference>
<dbReference type="eggNOG" id="KOG4288">
    <property type="taxonomic scope" value="Eukaryota"/>
</dbReference>
<evidence type="ECO:0000313" key="2">
    <source>
        <dbReference type="EMBL" id="EMG47408.1"/>
    </source>
</evidence>
<dbReference type="HOGENOM" id="CLU_055314_1_0_1"/>
<dbReference type="GO" id="GO:0005739">
    <property type="term" value="C:mitochondrion"/>
    <property type="evidence" value="ECO:0007669"/>
    <property type="project" value="TreeGrafter"/>
</dbReference>
<reference evidence="2 3" key="1">
    <citation type="submission" date="2013-02" db="EMBL/GenBank/DDBJ databases">
        <title>Genome sequence of Candida maltosa Xu316, a potential industrial strain for xylitol and ethanol production.</title>
        <authorList>
            <person name="Yu J."/>
            <person name="Wang Q."/>
            <person name="Geng X."/>
            <person name="Bao W."/>
            <person name="He P."/>
            <person name="Cai J."/>
        </authorList>
    </citation>
    <scope>NUCLEOTIDE SEQUENCE [LARGE SCALE GENOMIC DNA]</scope>
    <source>
        <strain evidence="3">Xu316</strain>
    </source>
</reference>
<dbReference type="InterPro" id="IPR051207">
    <property type="entry name" value="ComplexI_NDUFA9_subunit"/>
</dbReference>
<proteinExistence type="predicted"/>
<sequence length="237" mass="26495">MNKSIAVFGGNGFLGRKICEVGIRRGYDVTSFSRQGEAPQAVIHQPWVAKVNWEKADIFDPTTYQDKLKEFPTVVHSIGILFENQSYKKAMNSNFNFLSDIQQLANNMMGSNPMQKEGVKSTYEAIQRDSAVMLADAFIKAQSALPRNFVYISADKNPPMVPQDYILTKREAEFELSNKSGLRSIFMRPGIMYDESHEGGLTTRDILVKGLRLGVGLKECTVGKNLASSIKMKALKE</sequence>
<dbReference type="InterPro" id="IPR036291">
    <property type="entry name" value="NAD(P)-bd_dom_sf"/>
</dbReference>
<dbReference type="SUPFAM" id="SSF51735">
    <property type="entry name" value="NAD(P)-binding Rossmann-fold domains"/>
    <property type="match status" value="1"/>
</dbReference>
<feature type="domain" description="Thioester reductase (TE)" evidence="1">
    <location>
        <begin position="61"/>
        <end position="219"/>
    </location>
</feature>
<dbReference type="STRING" id="1245528.M3J5R3"/>
<dbReference type="AlphaFoldDB" id="M3J5R3"/>
<dbReference type="Proteomes" id="UP000011777">
    <property type="component" value="Unassembled WGS sequence"/>
</dbReference>
<dbReference type="OrthoDB" id="276721at2759"/>
<keyword evidence="3" id="KW-1185">Reference proteome</keyword>
<organism evidence="2 3">
    <name type="scientific">Candida maltosa (strain Xu316)</name>
    <name type="common">Yeast</name>
    <dbReference type="NCBI Taxonomy" id="1245528"/>
    <lineage>
        <taxon>Eukaryota</taxon>
        <taxon>Fungi</taxon>
        <taxon>Dikarya</taxon>
        <taxon>Ascomycota</taxon>
        <taxon>Saccharomycotina</taxon>
        <taxon>Pichiomycetes</taxon>
        <taxon>Debaryomycetaceae</taxon>
        <taxon>Candida/Lodderomyces clade</taxon>
        <taxon>Candida</taxon>
    </lineage>
</organism>
<dbReference type="Gene3D" id="3.40.50.720">
    <property type="entry name" value="NAD(P)-binding Rossmann-like Domain"/>
    <property type="match status" value="1"/>
</dbReference>
<name>M3J5R3_CANMX</name>